<organism evidence="1 2">
    <name type="scientific">Symbiodinium natans</name>
    <dbReference type="NCBI Taxonomy" id="878477"/>
    <lineage>
        <taxon>Eukaryota</taxon>
        <taxon>Sar</taxon>
        <taxon>Alveolata</taxon>
        <taxon>Dinophyceae</taxon>
        <taxon>Suessiales</taxon>
        <taxon>Symbiodiniaceae</taxon>
        <taxon>Symbiodinium</taxon>
    </lineage>
</organism>
<accession>A0A812RLB4</accession>
<protein>
    <submittedName>
        <fullName evidence="1">Uncharacterized protein</fullName>
    </submittedName>
</protein>
<dbReference type="AlphaFoldDB" id="A0A812RLB4"/>
<proteinExistence type="predicted"/>
<dbReference type="EMBL" id="CAJNDS010002351">
    <property type="protein sequence ID" value="CAE7445358.1"/>
    <property type="molecule type" value="Genomic_DNA"/>
</dbReference>
<sequence length="153" mass="17319">MDSWLAAFNRFTSACFCDTAHPEGYAREGEFVLSSAAGIKSLPPEILMHVSPHLSAFQRLLKLPHDRLHKISKVDMTRSAEQWAEVAEAKAQSTWHGVTKLRFTENMPGEPVSYVKTGSILDGWKEYFLLTRYVLSPDPVPDRMDDILFARAH</sequence>
<keyword evidence="2" id="KW-1185">Reference proteome</keyword>
<reference evidence="1" key="1">
    <citation type="submission" date="2021-02" db="EMBL/GenBank/DDBJ databases">
        <authorList>
            <person name="Dougan E. K."/>
            <person name="Rhodes N."/>
            <person name="Thang M."/>
            <person name="Chan C."/>
        </authorList>
    </citation>
    <scope>NUCLEOTIDE SEQUENCE</scope>
</reference>
<name>A0A812RLB4_9DINO</name>
<dbReference type="OrthoDB" id="406561at2759"/>
<dbReference type="Proteomes" id="UP000604046">
    <property type="component" value="Unassembled WGS sequence"/>
</dbReference>
<comment type="caution">
    <text evidence="1">The sequence shown here is derived from an EMBL/GenBank/DDBJ whole genome shotgun (WGS) entry which is preliminary data.</text>
</comment>
<evidence type="ECO:0000313" key="2">
    <source>
        <dbReference type="Proteomes" id="UP000604046"/>
    </source>
</evidence>
<evidence type="ECO:0000313" key="1">
    <source>
        <dbReference type="EMBL" id="CAE7445358.1"/>
    </source>
</evidence>
<gene>
    <name evidence="1" type="ORF">SNAT2548_LOCUS24251</name>
</gene>